<proteinExistence type="predicted"/>
<evidence type="ECO:0000313" key="2">
    <source>
        <dbReference type="Proteomes" id="UP001500604"/>
    </source>
</evidence>
<protein>
    <recommendedName>
        <fullName evidence="3">Nucleotidyltransferase domain-containing protein</fullName>
    </recommendedName>
</protein>
<sequence length="113" mass="12883">MNETMRITDEHAAIICQVLQHYFGADTEVWLFGSRAYDMQRGGDIDLYLETSLQAPDAVIEAKLQALVDIKIKIGDQKIDLVIYRRGRDREAIHNEARNTGVRLSDNKVGHKQ</sequence>
<gene>
    <name evidence="1" type="ORF">GCM10023116_05840</name>
</gene>
<dbReference type="Proteomes" id="UP001500604">
    <property type="component" value="Unassembled WGS sequence"/>
</dbReference>
<keyword evidence="2" id="KW-1185">Reference proteome</keyword>
<evidence type="ECO:0008006" key="3">
    <source>
        <dbReference type="Google" id="ProtNLM"/>
    </source>
</evidence>
<comment type="caution">
    <text evidence="1">The sequence shown here is derived from an EMBL/GenBank/DDBJ whole genome shotgun (WGS) entry which is preliminary data.</text>
</comment>
<dbReference type="Gene3D" id="3.30.460.10">
    <property type="entry name" value="Beta Polymerase, domain 2"/>
    <property type="match status" value="1"/>
</dbReference>
<name>A0ABP8V0E2_9GAMM</name>
<accession>A0ABP8V0E2</accession>
<evidence type="ECO:0000313" key="1">
    <source>
        <dbReference type="EMBL" id="GAA4648317.1"/>
    </source>
</evidence>
<dbReference type="InterPro" id="IPR043519">
    <property type="entry name" value="NT_sf"/>
</dbReference>
<reference evidence="2" key="1">
    <citation type="journal article" date="2019" name="Int. J. Syst. Evol. Microbiol.">
        <title>The Global Catalogue of Microorganisms (GCM) 10K type strain sequencing project: providing services to taxonomists for standard genome sequencing and annotation.</title>
        <authorList>
            <consortium name="The Broad Institute Genomics Platform"/>
            <consortium name="The Broad Institute Genome Sequencing Center for Infectious Disease"/>
            <person name="Wu L."/>
            <person name="Ma J."/>
        </authorList>
    </citation>
    <scope>NUCLEOTIDE SEQUENCE [LARGE SCALE GENOMIC DNA]</scope>
    <source>
        <strain evidence="2">JCM 17805</strain>
    </source>
</reference>
<organism evidence="1 2">
    <name type="scientific">Kistimonas scapharcae</name>
    <dbReference type="NCBI Taxonomy" id="1036133"/>
    <lineage>
        <taxon>Bacteria</taxon>
        <taxon>Pseudomonadati</taxon>
        <taxon>Pseudomonadota</taxon>
        <taxon>Gammaproteobacteria</taxon>
        <taxon>Oceanospirillales</taxon>
        <taxon>Endozoicomonadaceae</taxon>
        <taxon>Kistimonas</taxon>
    </lineage>
</organism>
<dbReference type="EMBL" id="BAABFL010000064">
    <property type="protein sequence ID" value="GAA4648317.1"/>
    <property type="molecule type" value="Genomic_DNA"/>
</dbReference>
<dbReference type="CDD" id="cd05403">
    <property type="entry name" value="NT_KNTase_like"/>
    <property type="match status" value="1"/>
</dbReference>
<dbReference type="SUPFAM" id="SSF81301">
    <property type="entry name" value="Nucleotidyltransferase"/>
    <property type="match status" value="1"/>
</dbReference>